<dbReference type="CDD" id="cd20802">
    <property type="entry name" value="C1_DGK_typeIV_rpt1"/>
    <property type="match status" value="1"/>
</dbReference>
<dbReference type="Pfam" id="PF00781">
    <property type="entry name" value="DAGK_cat"/>
    <property type="match status" value="1"/>
</dbReference>
<evidence type="ECO:0000256" key="8">
    <source>
        <dbReference type="ARBA" id="ARBA00023043"/>
    </source>
</evidence>
<dbReference type="SUPFAM" id="SSF111331">
    <property type="entry name" value="NAD kinase/diacylglycerol kinase-like"/>
    <property type="match status" value="1"/>
</dbReference>
<organism evidence="13 14">
    <name type="scientific">Cinara cedri</name>
    <dbReference type="NCBI Taxonomy" id="506608"/>
    <lineage>
        <taxon>Eukaryota</taxon>
        <taxon>Metazoa</taxon>
        <taxon>Ecdysozoa</taxon>
        <taxon>Arthropoda</taxon>
        <taxon>Hexapoda</taxon>
        <taxon>Insecta</taxon>
        <taxon>Pterygota</taxon>
        <taxon>Neoptera</taxon>
        <taxon>Paraneoptera</taxon>
        <taxon>Hemiptera</taxon>
        <taxon>Sternorrhyncha</taxon>
        <taxon>Aphidomorpha</taxon>
        <taxon>Aphidoidea</taxon>
        <taxon>Aphididae</taxon>
        <taxon>Lachninae</taxon>
        <taxon>Cinara</taxon>
    </lineage>
</organism>
<dbReference type="SMART" id="SM00045">
    <property type="entry name" value="DAGKa"/>
    <property type="match status" value="1"/>
</dbReference>
<sequence length="1270" mass="140809">MDRLRSTFKRSRTPTGAEMKTQNSLEVPKQVRSVSFDEIKLGCAKRDEDARKERSAMADSSGSHSSVSSLRVPVGGGSSPGQRSRSFDSSAATAISSSSDRDDPGVYLEVPSSKHQLFHRRRSSGEKVPAAAACVHCAYLEELSKMNRSSSGDENQSQRSFTSTSASEDMDDEDERSCQITVTVAADQALQPGALQGLTLVPVSLHQSQSLVNPDVDPSGKEAGSRSPLTLELTPPDEYQQGNRRRSITSPKLERQEAFVINDIMDPAAVRDLFLTVPDLKRDRAASMDSCFINKPTPAGKPEEVMPVSPTQLLDPNCGQSVTNNNNNLRSRSVDIVLPTDQQARYKALSTNNQTSPPSAVPAHKVPPDKGVDGNEKLLKIVPDWTEEAANDDHLWSVTSHNVDFCYIGESECSKHGVRLKCSACRIIVHSECLNNLPEAAKCKSSFKDDGVRQYREHKTVKHHWMHRRTQKDKCSHCGKAFQSVLSFSSKEIIALTCSWCKVSVHNKTACFNDTKMNEPCTLGKHSNIIVPPSWIVKLPRKGNFKSSIRSPKKRSSKKKTKDKPDKEDKLFVIKPIPTVNVKPVIIFINPKSGGNQGVKLLQKFQWHLNPRQVFDLSRGGPRMGLELYKKVPNLRVLACGGDGTVGWVLSILDQIANAVSFPVGVLPLGTGNDLARALGWGGGYMDEPVSKILTNLEESETVRLDRWNLDVVPNDGAKGTDHAGKDNLPLNVINNYFSLGVDAQIALEFHEAREANPEKFSSRMYNKLFYGVRGGIELLDRKWKGLSDHVVLECDGRDLTQRIKELKVHAILFLNIPSYGGGTRPWNKSAGNNSTDDGLIEVIGLTIMQITRLQTGGTGTPLCQCKTARITTSISVPMQVDGEACRLKPSVINLGFFNQASMMAKRRKGRQTPTRETTIDKRKVSVQRLRLQDYEQHHCDKEVLIQSSINMGEIEVEPVADLETVRNLVEKLELNSGPPNDHEGNVMPKLSPDWCFVDCCTAERFFRIDRAQECLHYLIDITHDQLFVLDDPQRLPSAEEDVTVVLKSKEPSEELGVGAQDHLTTAASMRVKLEVNRLENFGRQSTADNNGQQHEELPANEIGHSIRTSDLYDRIFDLHSNKDHHYNKIRTSDKIIEAAKTGNLNMLKNLVEMGYSLMSANEDGQTSLHLASERGDSSLVRYILAHAPSNIVSMKDNQEGQTALHVAVKNGERKICYLLVSAGAPLLAVDKNDRTAQQIAEQIRDYDLAKYLECQAQFVSFADQTETSV</sequence>
<dbReference type="Proteomes" id="UP000325440">
    <property type="component" value="Unassembled WGS sequence"/>
</dbReference>
<evidence type="ECO:0000313" key="14">
    <source>
        <dbReference type="Proteomes" id="UP000325440"/>
    </source>
</evidence>
<dbReference type="InterPro" id="IPR037607">
    <property type="entry name" value="DGK"/>
</dbReference>
<dbReference type="OrthoDB" id="242257at2759"/>
<proteinExistence type="inferred from homology"/>
<dbReference type="SMART" id="SM00248">
    <property type="entry name" value="ANK"/>
    <property type="match status" value="2"/>
</dbReference>
<accession>A0A5E4NBR4</accession>
<evidence type="ECO:0000256" key="10">
    <source>
        <dbReference type="RuleBase" id="RU361128"/>
    </source>
</evidence>
<evidence type="ECO:0000256" key="4">
    <source>
        <dbReference type="ARBA" id="ARBA00022737"/>
    </source>
</evidence>
<feature type="region of interest" description="Disordered" evidence="11">
    <location>
        <begin position="1"/>
        <end position="108"/>
    </location>
</feature>
<dbReference type="PANTHER" id="PTHR11255:SF80">
    <property type="entry name" value="EYE-SPECIFIC DIACYLGLYCEROL KINASE"/>
    <property type="match status" value="1"/>
</dbReference>
<dbReference type="InterPro" id="IPR001206">
    <property type="entry name" value="Diacylglycerol_kinase_cat_dom"/>
</dbReference>
<feature type="region of interest" description="Disordered" evidence="11">
    <location>
        <begin position="147"/>
        <end position="176"/>
    </location>
</feature>
<feature type="compositionally biased region" description="Basic and acidic residues" evidence="11">
    <location>
        <begin position="366"/>
        <end position="375"/>
    </location>
</feature>
<dbReference type="Gene3D" id="3.40.50.10330">
    <property type="entry name" value="Probable inorganic polyphosphate/atp-NAD kinase, domain 1"/>
    <property type="match status" value="1"/>
</dbReference>
<feature type="repeat" description="ANK" evidence="9">
    <location>
        <begin position="1200"/>
        <end position="1232"/>
    </location>
</feature>
<feature type="region of interest" description="Disordered" evidence="11">
    <location>
        <begin position="211"/>
        <end position="248"/>
    </location>
</feature>
<dbReference type="FunFam" id="3.40.50.10330:FF:000002">
    <property type="entry name" value="Diacylglycerol kinase"/>
    <property type="match status" value="1"/>
</dbReference>
<dbReference type="EMBL" id="CABPRJ010001939">
    <property type="protein sequence ID" value="VVC42149.1"/>
    <property type="molecule type" value="Genomic_DNA"/>
</dbReference>
<dbReference type="InterPro" id="IPR056383">
    <property type="entry name" value="DGKI-like_dom"/>
</dbReference>
<dbReference type="InterPro" id="IPR017438">
    <property type="entry name" value="ATP-NAD_kinase_N"/>
</dbReference>
<evidence type="ECO:0000256" key="2">
    <source>
        <dbReference type="ARBA" id="ARBA00009280"/>
    </source>
</evidence>
<dbReference type="PROSITE" id="PS50146">
    <property type="entry name" value="DAGK"/>
    <property type="match status" value="1"/>
</dbReference>
<dbReference type="GO" id="GO:0005524">
    <property type="term" value="F:ATP binding"/>
    <property type="evidence" value="ECO:0007669"/>
    <property type="project" value="UniProtKB-KW"/>
</dbReference>
<feature type="compositionally biased region" description="Basic residues" evidence="11">
    <location>
        <begin position="551"/>
        <end position="562"/>
    </location>
</feature>
<dbReference type="Gene3D" id="3.30.60.20">
    <property type="match status" value="1"/>
</dbReference>
<dbReference type="InterPro" id="IPR016064">
    <property type="entry name" value="NAD/diacylglycerol_kinase_sf"/>
</dbReference>
<feature type="repeat" description="ANK" evidence="9">
    <location>
        <begin position="1164"/>
        <end position="1185"/>
    </location>
</feature>
<comment type="catalytic activity">
    <reaction evidence="1 10">
        <text>a 1,2-diacyl-sn-glycerol + ATP = a 1,2-diacyl-sn-glycero-3-phosphate + ADP + H(+)</text>
        <dbReference type="Rhea" id="RHEA:10272"/>
        <dbReference type="ChEBI" id="CHEBI:15378"/>
        <dbReference type="ChEBI" id="CHEBI:17815"/>
        <dbReference type="ChEBI" id="CHEBI:30616"/>
        <dbReference type="ChEBI" id="CHEBI:58608"/>
        <dbReference type="ChEBI" id="CHEBI:456216"/>
        <dbReference type="EC" id="2.7.1.107"/>
    </reaction>
</comment>
<dbReference type="InterPro" id="IPR000756">
    <property type="entry name" value="Diacylglycerol_kin_accessory"/>
</dbReference>
<dbReference type="SMART" id="SM00046">
    <property type="entry name" value="DAGKc"/>
    <property type="match status" value="1"/>
</dbReference>
<dbReference type="InterPro" id="IPR002110">
    <property type="entry name" value="Ankyrin_rpt"/>
</dbReference>
<dbReference type="GO" id="GO:0004143">
    <property type="term" value="F:ATP-dependent diacylglycerol kinase activity"/>
    <property type="evidence" value="ECO:0007669"/>
    <property type="project" value="UniProtKB-EC"/>
</dbReference>
<feature type="compositionally biased region" description="Polar residues" evidence="11">
    <location>
        <begin position="147"/>
        <end position="167"/>
    </location>
</feature>
<feature type="region of interest" description="Disordered" evidence="11">
    <location>
        <begin position="544"/>
        <end position="567"/>
    </location>
</feature>
<dbReference type="Pfam" id="PF12796">
    <property type="entry name" value="Ank_2"/>
    <property type="match status" value="1"/>
</dbReference>
<feature type="compositionally biased region" description="Basic and acidic residues" evidence="11">
    <location>
        <begin position="35"/>
        <end position="56"/>
    </location>
</feature>
<feature type="domain" description="DAGKc" evidence="12">
    <location>
        <begin position="580"/>
        <end position="715"/>
    </location>
</feature>
<feature type="compositionally biased region" description="Low complexity" evidence="11">
    <location>
        <begin position="80"/>
        <end position="98"/>
    </location>
</feature>
<evidence type="ECO:0000256" key="7">
    <source>
        <dbReference type="ARBA" id="ARBA00022840"/>
    </source>
</evidence>
<dbReference type="PANTHER" id="PTHR11255">
    <property type="entry name" value="DIACYLGLYCEROL KINASE"/>
    <property type="match status" value="1"/>
</dbReference>
<dbReference type="GO" id="GO:0005886">
    <property type="term" value="C:plasma membrane"/>
    <property type="evidence" value="ECO:0007669"/>
    <property type="project" value="TreeGrafter"/>
</dbReference>
<dbReference type="InterPro" id="IPR036770">
    <property type="entry name" value="Ankyrin_rpt-contain_sf"/>
</dbReference>
<name>A0A5E4NBR4_9HEMI</name>
<dbReference type="SUPFAM" id="SSF48403">
    <property type="entry name" value="Ankyrin repeat"/>
    <property type="match status" value="1"/>
</dbReference>
<dbReference type="CDD" id="cd20855">
    <property type="entry name" value="C1_DGK_typeIV_rpt2"/>
    <property type="match status" value="1"/>
</dbReference>
<evidence type="ECO:0000256" key="5">
    <source>
        <dbReference type="ARBA" id="ARBA00022741"/>
    </source>
</evidence>
<keyword evidence="4" id="KW-0677">Repeat</keyword>
<evidence type="ECO:0000256" key="11">
    <source>
        <dbReference type="SAM" id="MobiDB-lite"/>
    </source>
</evidence>
<dbReference type="Gene3D" id="2.60.200.40">
    <property type="match status" value="1"/>
</dbReference>
<evidence type="ECO:0000259" key="12">
    <source>
        <dbReference type="PROSITE" id="PS50146"/>
    </source>
</evidence>
<keyword evidence="14" id="KW-1185">Reference proteome</keyword>
<reference evidence="13 14" key="1">
    <citation type="submission" date="2019-08" db="EMBL/GenBank/DDBJ databases">
        <authorList>
            <person name="Alioto T."/>
            <person name="Alioto T."/>
            <person name="Gomez Garrido J."/>
        </authorList>
    </citation>
    <scope>NUCLEOTIDE SEQUENCE [LARGE SCALE GENOMIC DNA]</scope>
</reference>
<dbReference type="SMART" id="SM00109">
    <property type="entry name" value="C1"/>
    <property type="match status" value="2"/>
</dbReference>
<dbReference type="PROSITE" id="PS50297">
    <property type="entry name" value="ANK_REP_REGION"/>
    <property type="match status" value="2"/>
</dbReference>
<dbReference type="AlphaFoldDB" id="A0A5E4NBR4"/>
<feature type="compositionally biased region" description="Low complexity" evidence="11">
    <location>
        <begin position="60"/>
        <end position="73"/>
    </location>
</feature>
<keyword evidence="6 10" id="KW-0418">Kinase</keyword>
<dbReference type="PROSITE" id="PS50088">
    <property type="entry name" value="ANK_REPEAT"/>
    <property type="match status" value="2"/>
</dbReference>
<dbReference type="GO" id="GO:0007200">
    <property type="term" value="P:phospholipase C-activating G protein-coupled receptor signaling pathway"/>
    <property type="evidence" value="ECO:0007669"/>
    <property type="project" value="InterPro"/>
</dbReference>
<keyword evidence="5 10" id="KW-0547">Nucleotide-binding</keyword>
<dbReference type="Gene3D" id="1.25.40.20">
    <property type="entry name" value="Ankyrin repeat-containing domain"/>
    <property type="match status" value="1"/>
</dbReference>
<evidence type="ECO:0000313" key="13">
    <source>
        <dbReference type="EMBL" id="VVC42149.1"/>
    </source>
</evidence>
<dbReference type="Pfam" id="PF00130">
    <property type="entry name" value="C1_1"/>
    <property type="match status" value="1"/>
</dbReference>
<feature type="region of interest" description="Disordered" evidence="11">
    <location>
        <begin position="351"/>
        <end position="375"/>
    </location>
</feature>
<feature type="compositionally biased region" description="Basic residues" evidence="11">
    <location>
        <begin position="1"/>
        <end position="12"/>
    </location>
</feature>
<gene>
    <name evidence="13" type="ORF">CINCED_3A014096</name>
</gene>
<comment type="similarity">
    <text evidence="2 10">Belongs to the eukaryotic diacylglycerol kinase family.</text>
</comment>
<keyword evidence="3 10" id="KW-0808">Transferase</keyword>
<protein>
    <recommendedName>
        <fullName evidence="10">Diacylglycerol kinase</fullName>
        <shortName evidence="10">DAG kinase</shortName>
        <ecNumber evidence="10">2.7.1.107</ecNumber>
    </recommendedName>
</protein>
<keyword evidence="8 9" id="KW-0040">ANK repeat</keyword>
<dbReference type="FunFam" id="2.60.200.40:FF:000012">
    <property type="entry name" value="Diacylglycerol kinase"/>
    <property type="match status" value="1"/>
</dbReference>
<evidence type="ECO:0000256" key="1">
    <source>
        <dbReference type="ARBA" id="ARBA00001383"/>
    </source>
</evidence>
<evidence type="ECO:0000256" key="9">
    <source>
        <dbReference type="PROSITE-ProRule" id="PRU00023"/>
    </source>
</evidence>
<keyword evidence="7 10" id="KW-0067">ATP-binding</keyword>
<dbReference type="Pfam" id="PF00609">
    <property type="entry name" value="DAGK_acc"/>
    <property type="match status" value="1"/>
</dbReference>
<evidence type="ECO:0000256" key="3">
    <source>
        <dbReference type="ARBA" id="ARBA00022679"/>
    </source>
</evidence>
<dbReference type="Pfam" id="PF23578">
    <property type="entry name" value="DGKI"/>
    <property type="match status" value="1"/>
</dbReference>
<dbReference type="InterPro" id="IPR002219">
    <property type="entry name" value="PKC_DAG/PE"/>
</dbReference>
<evidence type="ECO:0000256" key="6">
    <source>
        <dbReference type="ARBA" id="ARBA00022777"/>
    </source>
</evidence>
<dbReference type="EC" id="2.7.1.107" evidence="10"/>